<gene>
    <name evidence="1" type="ORF">EGYM00163_LOCUS24098</name>
</gene>
<protein>
    <submittedName>
        <fullName evidence="1">Uncharacterized protein</fullName>
    </submittedName>
</protein>
<accession>A0A7S4D194</accession>
<evidence type="ECO:0000313" key="1">
    <source>
        <dbReference type="EMBL" id="CAE0812947.1"/>
    </source>
</evidence>
<reference evidence="1" key="1">
    <citation type="submission" date="2021-01" db="EMBL/GenBank/DDBJ databases">
        <authorList>
            <person name="Corre E."/>
            <person name="Pelletier E."/>
            <person name="Niang G."/>
            <person name="Scheremetjew M."/>
            <person name="Finn R."/>
            <person name="Kale V."/>
            <person name="Holt S."/>
            <person name="Cochrane G."/>
            <person name="Meng A."/>
            <person name="Brown T."/>
            <person name="Cohen L."/>
        </authorList>
    </citation>
    <scope>NUCLEOTIDE SEQUENCE</scope>
    <source>
        <strain evidence="1">CCMP1594</strain>
    </source>
</reference>
<dbReference type="EMBL" id="HBJA01068451">
    <property type="protein sequence ID" value="CAE0812947.1"/>
    <property type="molecule type" value="Transcribed_RNA"/>
</dbReference>
<proteinExistence type="predicted"/>
<sequence length="124" mass="13165">MAPQGIWWTGALAVPYDGEFPGCICANPAFPLQWQSVPCCSGEDWCGVQCQPCVIDAQCVNTTGECMYYDHPDGTACDDGDPDSSNDVCREGACEGEYPDDSDGATCLRDDVNGECPGTASNSY</sequence>
<name>A0A7S4D194_9EUGL</name>
<organism evidence="1">
    <name type="scientific">Eutreptiella gymnastica</name>
    <dbReference type="NCBI Taxonomy" id="73025"/>
    <lineage>
        <taxon>Eukaryota</taxon>
        <taxon>Discoba</taxon>
        <taxon>Euglenozoa</taxon>
        <taxon>Euglenida</taxon>
        <taxon>Spirocuta</taxon>
        <taxon>Euglenophyceae</taxon>
        <taxon>Eutreptiales</taxon>
        <taxon>Eutreptiaceae</taxon>
        <taxon>Eutreptiella</taxon>
    </lineage>
</organism>
<dbReference type="AlphaFoldDB" id="A0A7S4D194"/>